<dbReference type="RefSeq" id="WP_101643255.1">
    <property type="nucleotide sequence ID" value="NZ_PGUY01000043.1"/>
</dbReference>
<proteinExistence type="predicted"/>
<evidence type="ECO:0000313" key="4">
    <source>
        <dbReference type="Proteomes" id="UP000234748"/>
    </source>
</evidence>
<dbReference type="InterPro" id="IPR032701">
    <property type="entry name" value="Prok-E2_B_dom"/>
</dbReference>
<feature type="domain" description="Prokaryotic E2 family B" evidence="2">
    <location>
        <begin position="36"/>
        <end position="142"/>
    </location>
</feature>
<reference evidence="3 4" key="1">
    <citation type="submission" date="2017-11" db="EMBL/GenBank/DDBJ databases">
        <title>Comparitive Functional Genomics of Dry Heat Resistant strains isolated from the Viking Spacecraft.</title>
        <authorList>
            <person name="Seuylemezian A."/>
            <person name="Cooper K."/>
            <person name="Vaishampayan P."/>
        </authorList>
    </citation>
    <scope>NUCLEOTIDE SEQUENCE [LARGE SCALE GENOMIC DNA]</scope>
    <source>
        <strain evidence="3 4">V1-29</strain>
    </source>
</reference>
<sequence>MIEQSVLNLGLHELLNAVKEISSFNISSTRGPFKKAFEGTYAIGGKDITIQLALPVRFPIEKPMLFLKDPQVLGFLPHIEKDGFICYSHDEGLLLDSSNPSGILKEAFQRAERTLRDGITGINKRDYLVDFEVLWSRQSEVMRIDSLFSPGNTFERILVFFDENTGKTVIVKNTDNATAQSLKTLYKCDVVKEFTSYRGIHIPLRDGAQVKPPSYWDFWNIKQLRKIVNENISSGTKKNLKSYLEKTKFKTQDKEYIFISIPIEKGQRAFVGILLTDFKRIRHIKTSYPFSHPLKQIHATFSVTPLSVKRHDTEFLLNRTLGHNKLIGKKVTLIGLGSIGSRIALELGRAGVSFIKLIDKEILDVDNIYRHELGTSSLYWKAEKAYNNISKAEGLKIELLQHFPSLNINYEMEEVLTLMEEQKNFILDSDIIIVALGSPTVELELNKRFYNMDCAPPIIYTWLDPLGLGGHTLLTNNQKKEGCFQCLYTHVENNNILIPNRASFAAPDQFFGKTLTGCESVFTPYGSLDALQTAILASRLAIKTLQGQERGNPLLSWKGEDKEVLSQGKKVSDRYKLTNEQLFEYRYLYRAENCPVCGTGETT</sequence>
<dbReference type="Pfam" id="PF00899">
    <property type="entry name" value="ThiF"/>
    <property type="match status" value="1"/>
</dbReference>
<dbReference type="EMBL" id="PGUY01000043">
    <property type="protein sequence ID" value="PLT29291.1"/>
    <property type="molecule type" value="Genomic_DNA"/>
</dbReference>
<dbReference type="InterPro" id="IPR000594">
    <property type="entry name" value="ThiF_NAD_FAD-bd"/>
</dbReference>
<gene>
    <name evidence="3" type="ORF">CUU66_14095</name>
</gene>
<feature type="domain" description="THIF-type NAD/FAD binding fold" evidence="1">
    <location>
        <begin position="322"/>
        <end position="491"/>
    </location>
</feature>
<dbReference type="Gene3D" id="3.40.50.720">
    <property type="entry name" value="NAD(P)-binding Rossmann-like Domain"/>
    <property type="match status" value="1"/>
</dbReference>
<dbReference type="GO" id="GO:0008641">
    <property type="term" value="F:ubiquitin-like modifier activating enzyme activity"/>
    <property type="evidence" value="ECO:0007669"/>
    <property type="project" value="InterPro"/>
</dbReference>
<protein>
    <submittedName>
        <fullName evidence="3">Thiamine biosynthesis protein ThiF</fullName>
    </submittedName>
</protein>
<accession>A0A2N5M4J7</accession>
<organism evidence="3 4">
    <name type="scientific">Peribacillus deserti</name>
    <dbReference type="NCBI Taxonomy" id="673318"/>
    <lineage>
        <taxon>Bacteria</taxon>
        <taxon>Bacillati</taxon>
        <taxon>Bacillota</taxon>
        <taxon>Bacilli</taxon>
        <taxon>Bacillales</taxon>
        <taxon>Bacillaceae</taxon>
        <taxon>Peribacillus</taxon>
    </lineage>
</organism>
<dbReference type="Pfam" id="PF14461">
    <property type="entry name" value="Prok-E2_B"/>
    <property type="match status" value="1"/>
</dbReference>
<evidence type="ECO:0000313" key="3">
    <source>
        <dbReference type="EMBL" id="PLT29291.1"/>
    </source>
</evidence>
<dbReference type="SUPFAM" id="SSF69572">
    <property type="entry name" value="Activating enzymes of the ubiquitin-like proteins"/>
    <property type="match status" value="1"/>
</dbReference>
<dbReference type="AlphaFoldDB" id="A0A2N5M4J7"/>
<keyword evidence="4" id="KW-1185">Reference proteome</keyword>
<dbReference type="OrthoDB" id="4088010at2"/>
<dbReference type="InterPro" id="IPR035985">
    <property type="entry name" value="Ubiquitin-activating_enz"/>
</dbReference>
<dbReference type="Proteomes" id="UP000234748">
    <property type="component" value="Unassembled WGS sequence"/>
</dbReference>
<evidence type="ECO:0000259" key="2">
    <source>
        <dbReference type="Pfam" id="PF14461"/>
    </source>
</evidence>
<name>A0A2N5M4J7_9BACI</name>
<comment type="caution">
    <text evidence="3">The sequence shown here is derived from an EMBL/GenBank/DDBJ whole genome shotgun (WGS) entry which is preliminary data.</text>
</comment>
<evidence type="ECO:0000259" key="1">
    <source>
        <dbReference type="Pfam" id="PF00899"/>
    </source>
</evidence>